<proteinExistence type="predicted"/>
<keyword evidence="2" id="KW-0732">Signal</keyword>
<feature type="compositionally biased region" description="Polar residues" evidence="1">
    <location>
        <begin position="52"/>
        <end position="64"/>
    </location>
</feature>
<accession>A0A6A0A1Q6</accession>
<dbReference type="EMBL" id="BLLF01002177">
    <property type="protein sequence ID" value="GFH23022.1"/>
    <property type="molecule type" value="Genomic_DNA"/>
</dbReference>
<keyword evidence="4" id="KW-1185">Reference proteome</keyword>
<comment type="caution">
    <text evidence="3">The sequence shown here is derived from an EMBL/GenBank/DDBJ whole genome shotgun (WGS) entry which is preliminary data.</text>
</comment>
<evidence type="ECO:0000256" key="2">
    <source>
        <dbReference type="SAM" id="SignalP"/>
    </source>
</evidence>
<evidence type="ECO:0000313" key="4">
    <source>
        <dbReference type="Proteomes" id="UP000485058"/>
    </source>
</evidence>
<protein>
    <submittedName>
        <fullName evidence="3">Uncharacterized protein</fullName>
    </submittedName>
</protein>
<feature type="signal peptide" evidence="2">
    <location>
        <begin position="1"/>
        <end position="17"/>
    </location>
</feature>
<sequence length="64" mass="6668">MMWLLGTVVMMVGMPGALRPFARRCPSVGSFQPVSMTRGKMSDEGLAAASLTPGNDANPVQATA</sequence>
<reference evidence="3 4" key="1">
    <citation type="submission" date="2020-02" db="EMBL/GenBank/DDBJ databases">
        <title>Draft genome sequence of Haematococcus lacustris strain NIES-144.</title>
        <authorList>
            <person name="Morimoto D."/>
            <person name="Nakagawa S."/>
            <person name="Yoshida T."/>
            <person name="Sawayama S."/>
        </authorList>
    </citation>
    <scope>NUCLEOTIDE SEQUENCE [LARGE SCALE GENOMIC DNA]</scope>
    <source>
        <strain evidence="3 4">NIES-144</strain>
    </source>
</reference>
<feature type="region of interest" description="Disordered" evidence="1">
    <location>
        <begin position="45"/>
        <end position="64"/>
    </location>
</feature>
<evidence type="ECO:0000313" key="3">
    <source>
        <dbReference type="EMBL" id="GFH23022.1"/>
    </source>
</evidence>
<feature type="chain" id="PRO_5025464070" evidence="2">
    <location>
        <begin position="18"/>
        <end position="64"/>
    </location>
</feature>
<organism evidence="3 4">
    <name type="scientific">Haematococcus lacustris</name>
    <name type="common">Green alga</name>
    <name type="synonym">Haematococcus pluvialis</name>
    <dbReference type="NCBI Taxonomy" id="44745"/>
    <lineage>
        <taxon>Eukaryota</taxon>
        <taxon>Viridiplantae</taxon>
        <taxon>Chlorophyta</taxon>
        <taxon>core chlorophytes</taxon>
        <taxon>Chlorophyceae</taxon>
        <taxon>CS clade</taxon>
        <taxon>Chlamydomonadales</taxon>
        <taxon>Haematococcaceae</taxon>
        <taxon>Haematococcus</taxon>
    </lineage>
</organism>
<gene>
    <name evidence="3" type="ORF">HaLaN_20570</name>
</gene>
<dbReference type="AlphaFoldDB" id="A0A6A0A1Q6"/>
<evidence type="ECO:0000256" key="1">
    <source>
        <dbReference type="SAM" id="MobiDB-lite"/>
    </source>
</evidence>
<dbReference type="Proteomes" id="UP000485058">
    <property type="component" value="Unassembled WGS sequence"/>
</dbReference>
<name>A0A6A0A1Q6_HAELA</name>